<gene>
    <name evidence="3" type="ORF">CVLEPA_LOCUS24963</name>
</gene>
<evidence type="ECO:0000313" key="4">
    <source>
        <dbReference type="Proteomes" id="UP001642483"/>
    </source>
</evidence>
<feature type="coiled-coil region" evidence="1">
    <location>
        <begin position="135"/>
        <end position="162"/>
    </location>
</feature>
<organism evidence="3 4">
    <name type="scientific">Clavelina lepadiformis</name>
    <name type="common">Light-bulb sea squirt</name>
    <name type="synonym">Ascidia lepadiformis</name>
    <dbReference type="NCBI Taxonomy" id="159417"/>
    <lineage>
        <taxon>Eukaryota</taxon>
        <taxon>Metazoa</taxon>
        <taxon>Chordata</taxon>
        <taxon>Tunicata</taxon>
        <taxon>Ascidiacea</taxon>
        <taxon>Aplousobranchia</taxon>
        <taxon>Clavelinidae</taxon>
        <taxon>Clavelina</taxon>
    </lineage>
</organism>
<dbReference type="InterPro" id="IPR037388">
    <property type="entry name" value="Blinkin"/>
</dbReference>
<feature type="region of interest" description="Disordered" evidence="2">
    <location>
        <begin position="1"/>
        <end position="28"/>
    </location>
</feature>
<feature type="coiled-coil region" evidence="1">
    <location>
        <begin position="1256"/>
        <end position="1316"/>
    </location>
</feature>
<evidence type="ECO:0008006" key="5">
    <source>
        <dbReference type="Google" id="ProtNLM"/>
    </source>
</evidence>
<keyword evidence="4" id="KW-1185">Reference proteome</keyword>
<comment type="caution">
    <text evidence="3">The sequence shown here is derived from an EMBL/GenBank/DDBJ whole genome shotgun (WGS) entry which is preliminary data.</text>
</comment>
<feature type="compositionally biased region" description="Basic residues" evidence="2">
    <location>
        <begin position="1"/>
        <end position="21"/>
    </location>
</feature>
<protein>
    <recommendedName>
        <fullName evidence="5">Kinetochore scaffold 1</fullName>
    </recommendedName>
</protein>
<dbReference type="PANTHER" id="PTHR16520:SF3">
    <property type="entry name" value="KINETOCHORE SCAFFOLD 1"/>
    <property type="match status" value="1"/>
</dbReference>
<feature type="region of interest" description="Disordered" evidence="2">
    <location>
        <begin position="246"/>
        <end position="302"/>
    </location>
</feature>
<evidence type="ECO:0000256" key="1">
    <source>
        <dbReference type="SAM" id="Coils"/>
    </source>
</evidence>
<feature type="coiled-coil region" evidence="1">
    <location>
        <begin position="1435"/>
        <end position="1462"/>
    </location>
</feature>
<evidence type="ECO:0000256" key="2">
    <source>
        <dbReference type="SAM" id="MobiDB-lite"/>
    </source>
</evidence>
<feature type="compositionally biased region" description="Polar residues" evidence="2">
    <location>
        <begin position="288"/>
        <end position="302"/>
    </location>
</feature>
<feature type="region of interest" description="Disordered" evidence="2">
    <location>
        <begin position="1116"/>
        <end position="1141"/>
    </location>
</feature>
<accession>A0ABP0GMU3</accession>
<dbReference type="PANTHER" id="PTHR16520">
    <property type="entry name" value="KINETOCHORE SCAFFOLD 1"/>
    <property type="match status" value="1"/>
</dbReference>
<evidence type="ECO:0000313" key="3">
    <source>
        <dbReference type="EMBL" id="CAK8692236.1"/>
    </source>
</evidence>
<name>A0ABP0GMU3_CLALP</name>
<proteinExistence type="predicted"/>
<feature type="compositionally biased region" description="Basic and acidic residues" evidence="2">
    <location>
        <begin position="1120"/>
        <end position="1141"/>
    </location>
</feature>
<keyword evidence="1" id="KW-0175">Coiled coil</keyword>
<reference evidence="3 4" key="1">
    <citation type="submission" date="2024-02" db="EMBL/GenBank/DDBJ databases">
        <authorList>
            <person name="Daric V."/>
            <person name="Darras S."/>
        </authorList>
    </citation>
    <scope>NUCLEOTIDE SEQUENCE [LARGE SCALE GENOMIC DNA]</scope>
</reference>
<sequence length="1673" mass="187349">MENNSRKRRRSSILKKSPHRKSLADIDPNTEYNAVDEDVTRHGFKRRVSFANTYQVKEISRVADIAEKWPEPSSDIDVTNISNISKLSKDFSSKKQQAEPNLALTKLLQAPIVQNDKDKENRSEIILSAHEKTYSDLSRSNCEHLEAKRKKLEDEFVQQNIHTKPVLIPAFLTDGTDDDEANVKDSKITLSKVDTTELQADSALSFTTEFLKSSQKSFSPSNEAFKPDVDISVPFSFDNSNMKNSSALSYQSMSGKSKGRQSEKETEISDQEATVAFTENTPKENCLQDPSMNSTNGVSSIKPNRCKDEPCTQGMDLTCMTIPVANISQITDAKLSASLKPVTPFEANTSLMDFTCVTLPKLSDGENEVFELSSTTQDFTTQNLNTTSNSMNFTCLEVGGLVKDAQAELDVSSSQNTDCRRTVLAGLKETNLDEESMEETVIDSIHFLSKTSLQTSLAMMCCDTNKSAAKQGMTAASLTHGEDLVSQPPLNVLDKTSGHLDDMTMTLCINQPIKLASTSAPPPKKYKLANKENETSYLHNYTEPYQDTKAQSNEEYTKPLATFDDMDITCKSFIGTQFNSERDHCDLNSTEGTEITCKTIQSPSKNNSCLYDDVIQKRQSHTVAPNKDTKNLSFTASAPIEKLNQTHKDTMESTCKLFTVARTSAVVSTSHSPDFSEADPEIEEKPINKDGVESSNISQVMTTVSMELVQSEGDALDITCAVPSKIGEANKTHKVLPTTQAGEDTYKPTFPQAIASSSEGLNHFVDDALDITCAVPSKIVEANKIQEVLLTTQAGEDTYKPTFPQAIASSSEELDHFVDDALDITCAVPSKIVEANKIQKVLLTTQVGEDTNKSTFPQVITSSSEELDHSVDYTLDITCAVPSKIVEANKILEVSLTTHASEEEDKSTKSITPSFQNNALDKSNFSLNGMELTCFPTNNLQVTKDLINSKMENSVRIEIDDVFLPTIEHVNERSKTNEDIIEQKTFFHSNDVIKTDAVINNTTLAVANLPKNISSVGLPVSENQTEPAKKLIENTSNKPCSTEENIEADKINENRVAVQSPIMHLPNVLVSKSDNVVGQIPDDNCGNNALEFVFDTPLYKSTPNFPVDHEIKFLPSPDTVDEKASISPSDHKEQKNENIIDEKDNYMELQPSKSSSSNMGQCSNDESVKNIDLAHSLLTSMTDNVLLHNDPTCSINIDSFLREYTNVRIGTNKKCAKQRRSLIVPSQAPERPNALPDIIKAIFMQSRNLPIYEEFNKSVREKLESLEKQIESKEAEINSSNPELMKTIRSCCEMEREELVEEIENLAHKCKNLTKAFWKVAKSKLSKSLAQSINSTIESELHPIVNRLSLFGDIRQLLETAVIEMETANVDLDLTEKCLLEQGDPPDEEQVVEYQDNQKHIESLEQKLSHVVALNHKLVSETMEWNSARNNLWESIDKQDEMEEERQEKKELAKMKRRIITNLQRFIPWKLLQDSNHQKSFGFLQNTFIVHIFFNNSRLITSFDCTSTLPDGFARLDKNVYNFLHKLLALCISSDRLVAEYKSMDDLNKALGMISRCTNAVQTLHRELENVSMDYSHCSLDFVDTTVVVDFHCRAPNFCSFRVSFDFLKNQLDRSTCSSFQPQFYRFMQDKYTFGKFSETNVMQALQSVKVHSHFYFTRLVQAVVKLMTSTET</sequence>
<dbReference type="Proteomes" id="UP001642483">
    <property type="component" value="Unassembled WGS sequence"/>
</dbReference>
<dbReference type="EMBL" id="CAWYQH010000130">
    <property type="protein sequence ID" value="CAK8692236.1"/>
    <property type="molecule type" value="Genomic_DNA"/>
</dbReference>
<dbReference type="CDD" id="cd21853">
    <property type="entry name" value="KNL1_NTD"/>
    <property type="match status" value="1"/>
</dbReference>
<feature type="compositionally biased region" description="Polar residues" evidence="2">
    <location>
        <begin position="246"/>
        <end position="255"/>
    </location>
</feature>